<dbReference type="PANTHER" id="PTHR31793:SF39">
    <property type="entry name" value="THIOESTERASE_THIOL ESTER DEHYDRASE-ISOMERASE"/>
    <property type="match status" value="1"/>
</dbReference>
<dbReference type="SUPFAM" id="SSF54637">
    <property type="entry name" value="Thioesterase/thiol ester dehydrase-isomerase"/>
    <property type="match status" value="1"/>
</dbReference>
<accession>A0A086T1A9</accession>
<dbReference type="HOGENOM" id="CLU_107674_0_0_1"/>
<organism evidence="1 2">
    <name type="scientific">Hapsidospora chrysogenum (strain ATCC 11550 / CBS 779.69 / DSM 880 / IAM 14645 / JCM 23072 / IMI 49137)</name>
    <name type="common">Acremonium chrysogenum</name>
    <dbReference type="NCBI Taxonomy" id="857340"/>
    <lineage>
        <taxon>Eukaryota</taxon>
        <taxon>Fungi</taxon>
        <taxon>Dikarya</taxon>
        <taxon>Ascomycota</taxon>
        <taxon>Pezizomycotina</taxon>
        <taxon>Sordariomycetes</taxon>
        <taxon>Hypocreomycetidae</taxon>
        <taxon>Hypocreales</taxon>
        <taxon>Bionectriaceae</taxon>
        <taxon>Hapsidospora</taxon>
    </lineage>
</organism>
<dbReference type="Gene3D" id="3.10.129.10">
    <property type="entry name" value="Hotdog Thioesterase"/>
    <property type="match status" value="1"/>
</dbReference>
<comment type="caution">
    <text evidence="1">The sequence shown here is derived from an EMBL/GenBank/DDBJ whole genome shotgun (WGS) entry which is preliminary data.</text>
</comment>
<name>A0A086T1A9_HAPC1</name>
<dbReference type="GO" id="GO:0047617">
    <property type="term" value="F:fatty acyl-CoA hydrolase activity"/>
    <property type="evidence" value="ECO:0007669"/>
    <property type="project" value="TreeGrafter"/>
</dbReference>
<dbReference type="CDD" id="cd00586">
    <property type="entry name" value="4HBT"/>
    <property type="match status" value="1"/>
</dbReference>
<protein>
    <recommendedName>
        <fullName evidence="3">Thioesterase domain-containing protein</fullName>
    </recommendedName>
</protein>
<gene>
    <name evidence="1" type="ORF">ACRE_061040</name>
</gene>
<dbReference type="PANTHER" id="PTHR31793">
    <property type="entry name" value="4-HYDROXYBENZOYL-COA THIOESTERASE FAMILY MEMBER"/>
    <property type="match status" value="1"/>
</dbReference>
<reference evidence="2" key="1">
    <citation type="journal article" date="2014" name="Genome Announc.">
        <title>Genome sequence and annotation of Acremonium chrysogenum, producer of the beta-lactam antibiotic cephalosporin C.</title>
        <authorList>
            <person name="Terfehr D."/>
            <person name="Dahlmann T.A."/>
            <person name="Specht T."/>
            <person name="Zadra I."/>
            <person name="Kuernsteiner H."/>
            <person name="Kueck U."/>
        </authorList>
    </citation>
    <scope>NUCLEOTIDE SEQUENCE [LARGE SCALE GENOMIC DNA]</scope>
    <source>
        <strain evidence="2">ATCC 11550 / CBS 779.69 / DSM 880 / IAM 14645 / JCM 23072 / IMI 49137</strain>
    </source>
</reference>
<evidence type="ECO:0000313" key="1">
    <source>
        <dbReference type="EMBL" id="KFH43141.1"/>
    </source>
</evidence>
<dbReference type="AlphaFoldDB" id="A0A086T1A9"/>
<evidence type="ECO:0000313" key="2">
    <source>
        <dbReference type="Proteomes" id="UP000029964"/>
    </source>
</evidence>
<evidence type="ECO:0008006" key="3">
    <source>
        <dbReference type="Google" id="ProtNLM"/>
    </source>
</evidence>
<dbReference type="OrthoDB" id="5538558at2759"/>
<dbReference type="Pfam" id="PF13279">
    <property type="entry name" value="4HBT_2"/>
    <property type="match status" value="1"/>
</dbReference>
<sequence>MDGTGQLPGGVGRYGHVNNVVYNRFAESSRVNWFRNFAKAADEEHRQQWIDLMTPRSIGLILKSIKTDYKLPIVYPDTVTVAHKLLAPPTRESTNVDMEVVIFSHDNQRPAARCFEDVVIYDYRVGRKANLESFMVEELQAVYELQEATKQKSIQEVLELQKTLD</sequence>
<keyword evidence="2" id="KW-1185">Reference proteome</keyword>
<proteinExistence type="predicted"/>
<dbReference type="InterPro" id="IPR050563">
    <property type="entry name" value="4-hydroxybenzoyl-CoA_TE"/>
</dbReference>
<dbReference type="InterPro" id="IPR029069">
    <property type="entry name" value="HotDog_dom_sf"/>
</dbReference>
<dbReference type="Proteomes" id="UP000029964">
    <property type="component" value="Unassembled WGS sequence"/>
</dbReference>
<dbReference type="EMBL" id="JPKY01000076">
    <property type="protein sequence ID" value="KFH43141.1"/>
    <property type="molecule type" value="Genomic_DNA"/>
</dbReference>